<evidence type="ECO:0000313" key="6">
    <source>
        <dbReference type="EMBL" id="GIH03027.1"/>
    </source>
</evidence>
<feature type="domain" description="HTH tetR-type" evidence="5">
    <location>
        <begin position="17"/>
        <end position="77"/>
    </location>
</feature>
<dbReference type="Gene3D" id="1.10.357.10">
    <property type="entry name" value="Tetracycline Repressor, domain 2"/>
    <property type="match status" value="2"/>
</dbReference>
<organism evidence="6 7">
    <name type="scientific">Rhizocola hellebori</name>
    <dbReference type="NCBI Taxonomy" id="1392758"/>
    <lineage>
        <taxon>Bacteria</taxon>
        <taxon>Bacillati</taxon>
        <taxon>Actinomycetota</taxon>
        <taxon>Actinomycetes</taxon>
        <taxon>Micromonosporales</taxon>
        <taxon>Micromonosporaceae</taxon>
        <taxon>Rhizocola</taxon>
    </lineage>
</organism>
<dbReference type="Pfam" id="PF00440">
    <property type="entry name" value="TetR_N"/>
    <property type="match status" value="2"/>
</dbReference>
<comment type="caution">
    <text evidence="6">The sequence shown here is derived from an EMBL/GenBank/DDBJ whole genome shotgun (WGS) entry which is preliminary data.</text>
</comment>
<feature type="DNA-binding region" description="H-T-H motif" evidence="4">
    <location>
        <begin position="40"/>
        <end position="59"/>
    </location>
</feature>
<dbReference type="InterPro" id="IPR050109">
    <property type="entry name" value="HTH-type_TetR-like_transc_reg"/>
</dbReference>
<keyword evidence="1" id="KW-0805">Transcription regulation</keyword>
<evidence type="ECO:0000256" key="4">
    <source>
        <dbReference type="PROSITE-ProRule" id="PRU00335"/>
    </source>
</evidence>
<dbReference type="EMBL" id="BONY01000005">
    <property type="protein sequence ID" value="GIH03027.1"/>
    <property type="molecule type" value="Genomic_DNA"/>
</dbReference>
<dbReference type="PANTHER" id="PTHR30055">
    <property type="entry name" value="HTH-TYPE TRANSCRIPTIONAL REGULATOR RUTR"/>
    <property type="match status" value="1"/>
</dbReference>
<dbReference type="Proteomes" id="UP000612899">
    <property type="component" value="Unassembled WGS sequence"/>
</dbReference>
<dbReference type="GO" id="GO:0000976">
    <property type="term" value="F:transcription cis-regulatory region binding"/>
    <property type="evidence" value="ECO:0007669"/>
    <property type="project" value="TreeGrafter"/>
</dbReference>
<feature type="DNA-binding region" description="H-T-H motif" evidence="4">
    <location>
        <begin position="240"/>
        <end position="259"/>
    </location>
</feature>
<dbReference type="RefSeq" id="WP_239123404.1">
    <property type="nucleotide sequence ID" value="NZ_BONY01000005.1"/>
</dbReference>
<keyword evidence="7" id="KW-1185">Reference proteome</keyword>
<dbReference type="InterPro" id="IPR001647">
    <property type="entry name" value="HTH_TetR"/>
</dbReference>
<keyword evidence="3" id="KW-0804">Transcription</keyword>
<evidence type="ECO:0000256" key="1">
    <source>
        <dbReference type="ARBA" id="ARBA00023015"/>
    </source>
</evidence>
<feature type="domain" description="HTH tetR-type" evidence="5">
    <location>
        <begin position="217"/>
        <end position="277"/>
    </location>
</feature>
<keyword evidence="2 4" id="KW-0238">DNA-binding</keyword>
<dbReference type="Gene3D" id="1.10.10.60">
    <property type="entry name" value="Homeodomain-like"/>
    <property type="match status" value="2"/>
</dbReference>
<evidence type="ECO:0000256" key="2">
    <source>
        <dbReference type="ARBA" id="ARBA00023125"/>
    </source>
</evidence>
<reference evidence="6" key="1">
    <citation type="submission" date="2021-01" db="EMBL/GenBank/DDBJ databases">
        <title>Whole genome shotgun sequence of Rhizocola hellebori NBRC 109834.</title>
        <authorList>
            <person name="Komaki H."/>
            <person name="Tamura T."/>
        </authorList>
    </citation>
    <scope>NUCLEOTIDE SEQUENCE</scope>
    <source>
        <strain evidence="6">NBRC 109834</strain>
    </source>
</reference>
<protein>
    <submittedName>
        <fullName evidence="6">TetR family transcriptional regulator</fullName>
    </submittedName>
</protein>
<dbReference type="InterPro" id="IPR009057">
    <property type="entry name" value="Homeodomain-like_sf"/>
</dbReference>
<evidence type="ECO:0000313" key="7">
    <source>
        <dbReference type="Proteomes" id="UP000612899"/>
    </source>
</evidence>
<evidence type="ECO:0000259" key="5">
    <source>
        <dbReference type="PROSITE" id="PS50977"/>
    </source>
</evidence>
<accession>A0A8J3VE59</accession>
<dbReference type="SUPFAM" id="SSF46689">
    <property type="entry name" value="Homeodomain-like"/>
    <property type="match status" value="2"/>
</dbReference>
<dbReference type="AlphaFoldDB" id="A0A8J3VE59"/>
<dbReference type="GO" id="GO:0003700">
    <property type="term" value="F:DNA-binding transcription factor activity"/>
    <property type="evidence" value="ECO:0007669"/>
    <property type="project" value="TreeGrafter"/>
</dbReference>
<proteinExistence type="predicted"/>
<dbReference type="PANTHER" id="PTHR30055:SF234">
    <property type="entry name" value="HTH-TYPE TRANSCRIPTIONAL REGULATOR BETI"/>
    <property type="match status" value="1"/>
</dbReference>
<dbReference type="PROSITE" id="PS50977">
    <property type="entry name" value="HTH_TETR_2"/>
    <property type="match status" value="2"/>
</dbReference>
<dbReference type="PRINTS" id="PR00455">
    <property type="entry name" value="HTHTETR"/>
</dbReference>
<sequence length="397" mass="43084">MTARPALDPPAPAKRPKDRKAQIALAAAELFCERGYHSVGIDDIAAVVGISGPAIYNHFPNKYAMLRHATRELSDALLAATVAPQEDSTPRDRLDAILADLVQLGVQRRKVGGLYQWEGRYLGPEDQAQLRHDARTVINRLAVPLRAIRPELDTHQARLLARGVLSLVGSLSTHRAVIAPARAQELLGAAGWRLLNAKLAEVPTAAGRRPAVEAGLRSRRETIMAEALRLFHLNGYHAVTMEDIAAASGTRASSLYRHFSSKSELLAAVYYRAADRVAATTAAALTAATDPADALARLVDSYVDLVFGQSDLVAVYQAENTNLPEDDRHELRRAQRSHVEEWVRVLSMQQPDLGTADCRVLAHGALNLIADLGRAVRFDERGGADRVIAALALDLLG</sequence>
<name>A0A8J3VE59_9ACTN</name>
<gene>
    <name evidence="6" type="ORF">Rhe02_10940</name>
</gene>
<evidence type="ECO:0000256" key="3">
    <source>
        <dbReference type="ARBA" id="ARBA00023163"/>
    </source>
</evidence>